<evidence type="ECO:0000256" key="8">
    <source>
        <dbReference type="ARBA" id="ARBA00038436"/>
    </source>
</evidence>
<proteinExistence type="inferred from homology"/>
<keyword evidence="4 9" id="KW-0997">Cell inner membrane</keyword>
<keyword evidence="5 9" id="KW-0812">Transmembrane</keyword>
<feature type="transmembrane region" description="Helical" evidence="9">
    <location>
        <begin position="60"/>
        <end position="79"/>
    </location>
</feature>
<evidence type="ECO:0000313" key="11">
    <source>
        <dbReference type="EMBL" id="AII88335.1"/>
    </source>
</evidence>
<feature type="transmembrane region" description="Helical" evidence="9">
    <location>
        <begin position="99"/>
        <end position="123"/>
    </location>
</feature>
<dbReference type="PANTHER" id="PTHR35011">
    <property type="entry name" value="2,3-DIKETO-L-GULONATE TRAP TRANSPORTER SMALL PERMEASE PROTEIN YIAM"/>
    <property type="match status" value="1"/>
</dbReference>
<keyword evidence="12" id="KW-1185">Reference proteome</keyword>
<evidence type="ECO:0000256" key="5">
    <source>
        <dbReference type="ARBA" id="ARBA00022692"/>
    </source>
</evidence>
<evidence type="ECO:0000256" key="7">
    <source>
        <dbReference type="ARBA" id="ARBA00023136"/>
    </source>
</evidence>
<feature type="transmembrane region" description="Helical" evidence="9">
    <location>
        <begin position="154"/>
        <end position="174"/>
    </location>
</feature>
<protein>
    <recommendedName>
        <fullName evidence="9">TRAP transporter small permease protein</fullName>
    </recommendedName>
</protein>
<keyword evidence="3" id="KW-1003">Cell membrane</keyword>
<name>A0AAN0RLE5_9RHOB</name>
<comment type="similarity">
    <text evidence="8 9">Belongs to the TRAP transporter small permease family.</text>
</comment>
<comment type="subcellular location">
    <subcellularLocation>
        <location evidence="1 9">Cell inner membrane</location>
        <topology evidence="1 9">Multi-pass membrane protein</topology>
    </subcellularLocation>
</comment>
<evidence type="ECO:0000256" key="6">
    <source>
        <dbReference type="ARBA" id="ARBA00022989"/>
    </source>
</evidence>
<dbReference type="Pfam" id="PF04290">
    <property type="entry name" value="DctQ"/>
    <property type="match status" value="1"/>
</dbReference>
<dbReference type="Proteomes" id="UP000028680">
    <property type="component" value="Chromosome"/>
</dbReference>
<evidence type="ECO:0000259" key="10">
    <source>
        <dbReference type="Pfam" id="PF04290"/>
    </source>
</evidence>
<dbReference type="GO" id="GO:0005886">
    <property type="term" value="C:plasma membrane"/>
    <property type="evidence" value="ECO:0007669"/>
    <property type="project" value="UniProtKB-SubCell"/>
</dbReference>
<accession>A0AAN0RLE5</accession>
<evidence type="ECO:0000256" key="2">
    <source>
        <dbReference type="ARBA" id="ARBA00022448"/>
    </source>
</evidence>
<dbReference type="KEGG" id="ptp:RCA23_c28270"/>
<evidence type="ECO:0000256" key="9">
    <source>
        <dbReference type="RuleBase" id="RU369079"/>
    </source>
</evidence>
<dbReference type="AlphaFoldDB" id="A0AAN0RLE5"/>
<evidence type="ECO:0000256" key="4">
    <source>
        <dbReference type="ARBA" id="ARBA00022519"/>
    </source>
</evidence>
<comment type="subunit">
    <text evidence="9">The complex comprises the extracytoplasmic solute receptor protein and the two transmembrane proteins.</text>
</comment>
<dbReference type="InterPro" id="IPR007387">
    <property type="entry name" value="TRAP_DctQ"/>
</dbReference>
<feature type="domain" description="Tripartite ATP-independent periplasmic transporters DctQ component" evidence="10">
    <location>
        <begin position="40"/>
        <end position="172"/>
    </location>
</feature>
<evidence type="ECO:0000256" key="1">
    <source>
        <dbReference type="ARBA" id="ARBA00004429"/>
    </source>
</evidence>
<evidence type="ECO:0000256" key="3">
    <source>
        <dbReference type="ARBA" id="ARBA00022475"/>
    </source>
</evidence>
<keyword evidence="6 9" id="KW-1133">Transmembrane helix</keyword>
<keyword evidence="7 9" id="KW-0472">Membrane</keyword>
<feature type="transmembrane region" description="Helical" evidence="9">
    <location>
        <begin position="27"/>
        <end position="48"/>
    </location>
</feature>
<dbReference type="GO" id="GO:0022857">
    <property type="term" value="F:transmembrane transporter activity"/>
    <property type="evidence" value="ECO:0007669"/>
    <property type="project" value="UniProtKB-UniRule"/>
</dbReference>
<comment type="function">
    <text evidence="9">Part of the tripartite ATP-independent periplasmic (TRAP) transport system.</text>
</comment>
<gene>
    <name evidence="11" type="primary">dctQ12</name>
    <name evidence="11" type="ORF">RCA23_c28270</name>
</gene>
<evidence type="ECO:0000313" key="12">
    <source>
        <dbReference type="Proteomes" id="UP000028680"/>
    </source>
</evidence>
<keyword evidence="2 9" id="KW-0813">Transport</keyword>
<dbReference type="EMBL" id="CP003984">
    <property type="protein sequence ID" value="AII88335.1"/>
    <property type="molecule type" value="Genomic_DNA"/>
</dbReference>
<reference evidence="11 12" key="1">
    <citation type="journal article" date="2014" name="ISME J.">
        <title>Adaptation of an abundant Roseobacter RCA organism to pelagic systems revealed by genomic and transcriptomic analyses.</title>
        <authorList>
            <person name="Voget S."/>
            <person name="Wemheuer B."/>
            <person name="Brinkhoff T."/>
            <person name="Vollmers J."/>
            <person name="Dietrich S."/>
            <person name="Giebel H.A."/>
            <person name="Beardsley C."/>
            <person name="Sardemann C."/>
            <person name="Bakenhus I."/>
            <person name="Billerbeck S."/>
            <person name="Daniel R."/>
            <person name="Simon M."/>
        </authorList>
    </citation>
    <scope>NUCLEOTIDE SEQUENCE [LARGE SCALE GENOMIC DNA]</scope>
    <source>
        <strain evidence="11 12">RCA23</strain>
    </source>
</reference>
<organism evidence="11 12">
    <name type="scientific">Planktomarina temperata RCA23</name>
    <dbReference type="NCBI Taxonomy" id="666509"/>
    <lineage>
        <taxon>Bacteria</taxon>
        <taxon>Pseudomonadati</taxon>
        <taxon>Pseudomonadota</taxon>
        <taxon>Alphaproteobacteria</taxon>
        <taxon>Rhodobacterales</taxon>
        <taxon>Paracoccaceae</taxon>
        <taxon>Planktomarina</taxon>
    </lineage>
</organism>
<dbReference type="InterPro" id="IPR055348">
    <property type="entry name" value="DctQ"/>
</dbReference>
<sequence>MASSSSVLQDESWLSRADRALLPVERIFALFSGLAVFSLMFLAAYSVSGRKFFNQPLNGYVDYIEAAMPVIAFMGVSYVQRFGGHIRMDMIIGKMRGRVLWALELLTVTLILVVILALIWGSWAHFDRSFDFAKPLWSRDSSIDIGIPMWPAKLLVPVAFSLLAVRLVLQIIGYGRALVLGLERPVAVPLILTIEEQAMAEAAHLAEQE</sequence>
<dbReference type="RefSeq" id="WP_044050899.1">
    <property type="nucleotide sequence ID" value="NZ_CP003984.1"/>
</dbReference>